<protein>
    <submittedName>
        <fullName evidence="2">Uncharacterized protein</fullName>
    </submittedName>
</protein>
<reference evidence="2 3" key="1">
    <citation type="submission" date="2013-11" db="EMBL/GenBank/DDBJ databases">
        <title>Genome sequencing of Stegodyphus mimosarum.</title>
        <authorList>
            <person name="Bechsgaard J."/>
        </authorList>
    </citation>
    <scope>NUCLEOTIDE SEQUENCE [LARGE SCALE GENOMIC DNA]</scope>
</reference>
<feature type="chain" id="PRO_5001830694" evidence="1">
    <location>
        <begin position="21"/>
        <end position="50"/>
    </location>
</feature>
<evidence type="ECO:0000256" key="1">
    <source>
        <dbReference type="SAM" id="SignalP"/>
    </source>
</evidence>
<organism evidence="2 3">
    <name type="scientific">Stegodyphus mimosarum</name>
    <name type="common">African social velvet spider</name>
    <dbReference type="NCBI Taxonomy" id="407821"/>
    <lineage>
        <taxon>Eukaryota</taxon>
        <taxon>Metazoa</taxon>
        <taxon>Ecdysozoa</taxon>
        <taxon>Arthropoda</taxon>
        <taxon>Chelicerata</taxon>
        <taxon>Arachnida</taxon>
        <taxon>Araneae</taxon>
        <taxon>Araneomorphae</taxon>
        <taxon>Entelegynae</taxon>
        <taxon>Eresoidea</taxon>
        <taxon>Eresidae</taxon>
        <taxon>Stegodyphus</taxon>
    </lineage>
</organism>
<feature type="non-terminal residue" evidence="2">
    <location>
        <position position="50"/>
    </location>
</feature>
<evidence type="ECO:0000313" key="2">
    <source>
        <dbReference type="EMBL" id="KFM79226.1"/>
    </source>
</evidence>
<keyword evidence="3" id="KW-1185">Reference proteome</keyword>
<evidence type="ECO:0000313" key="3">
    <source>
        <dbReference type="Proteomes" id="UP000054359"/>
    </source>
</evidence>
<name>A0A087UPD7_STEMI</name>
<dbReference type="AlphaFoldDB" id="A0A087UPD7"/>
<dbReference type="EMBL" id="KK120864">
    <property type="protein sequence ID" value="KFM79226.1"/>
    <property type="molecule type" value="Genomic_DNA"/>
</dbReference>
<sequence length="50" mass="5671">MWKLSLTLLLVLGLLEVNKACEEIIAECLNELEVDIESRSGLPTEDELRQ</sequence>
<gene>
    <name evidence="2" type="ORF">X975_13874</name>
</gene>
<accession>A0A087UPD7</accession>
<dbReference type="Proteomes" id="UP000054359">
    <property type="component" value="Unassembled WGS sequence"/>
</dbReference>
<proteinExistence type="predicted"/>
<keyword evidence="1" id="KW-0732">Signal</keyword>
<feature type="signal peptide" evidence="1">
    <location>
        <begin position="1"/>
        <end position="20"/>
    </location>
</feature>